<reference evidence="2 3" key="1">
    <citation type="journal article" date="2014" name="Antonie Van Leeuwenhoek">
        <title>Hyphomonas beringensis sp. nov. and Hyphomonas chukchiensis sp. nov., isolated from surface seawater of the Bering Sea and Chukchi Sea.</title>
        <authorList>
            <person name="Li C."/>
            <person name="Lai Q."/>
            <person name="Li G."/>
            <person name="Dong C."/>
            <person name="Wang J."/>
            <person name="Liao Y."/>
            <person name="Shao Z."/>
        </authorList>
    </citation>
    <scope>NUCLEOTIDE SEQUENCE [LARGE SCALE GENOMIC DNA]</scope>
    <source>
        <strain evidence="2 3">MHS-3</strain>
    </source>
</reference>
<feature type="transmembrane region" description="Helical" evidence="1">
    <location>
        <begin position="307"/>
        <end position="327"/>
    </location>
</feature>
<proteinExistence type="predicted"/>
<keyword evidence="1" id="KW-0812">Transmembrane</keyword>
<dbReference type="eggNOG" id="ENOG50341N0">
    <property type="taxonomic scope" value="Bacteria"/>
</dbReference>
<dbReference type="PATRIC" id="fig|1280949.3.peg.1736"/>
<sequence length="454" mass="49301">MSDLVTGRKAAGRWSRLQQPEYLAALLVAAVFALILSHLWVGDLLNSYAYMSDDSFDWVTQGMALVEFTTGEDRSAWPILRPPLFVLVWAMDYLLEPPGLVFLLCQVAALAAVTFGIARFARIKGAGAIAAALAGLAAPFSVLGFYSLWVLSDAMASSLMTLSAIVAVLTLARPAPGSLGAELRQLAPAIALGVAAGLTQTYGMIPIMVIGFVHGADRFLRGAKPARWFAPFLLSVITAVIGFGLQKLWALVIPHGMQPANFTLLEPSLGMLDFYMNVWPLCFGVFLPALGWAAWRYISARTLPDAGSLSLIGAVGAFATLSFVYQWPESRMTYIYIPLFIVMVLSLVLNAPAPQTQSAARSPAAVLLPTFAAALLVTLFVFPGDYWRPSLARTQIAPKATWIAAALQADPVDRYRLRIVCDGMSDVCDRADAGPQSSPYRDMMLKEYRRRQLE</sequence>
<feature type="transmembrane region" description="Helical" evidence="1">
    <location>
        <begin position="128"/>
        <end position="149"/>
    </location>
</feature>
<feature type="transmembrane region" description="Helical" evidence="1">
    <location>
        <begin position="21"/>
        <end position="41"/>
    </location>
</feature>
<keyword evidence="1" id="KW-1133">Transmembrane helix</keyword>
<evidence type="ECO:0000313" key="2">
    <source>
        <dbReference type="EMBL" id="KCZ85713.1"/>
    </source>
</evidence>
<comment type="caution">
    <text evidence="2">The sequence shown here is derived from an EMBL/GenBank/DDBJ whole genome shotgun (WGS) entry which is preliminary data.</text>
</comment>
<feature type="transmembrane region" description="Helical" evidence="1">
    <location>
        <begin position="186"/>
        <end position="212"/>
    </location>
</feature>
<accession>A0A069E6L2</accession>
<evidence type="ECO:0000256" key="1">
    <source>
        <dbReference type="SAM" id="Phobius"/>
    </source>
</evidence>
<name>A0A069E6L2_9PROT</name>
<feature type="transmembrane region" description="Helical" evidence="1">
    <location>
        <begin position="99"/>
        <end position="121"/>
    </location>
</feature>
<dbReference type="OrthoDB" id="5451131at2"/>
<evidence type="ECO:0000313" key="3">
    <source>
        <dbReference type="Proteomes" id="UP000027446"/>
    </source>
</evidence>
<dbReference type="Proteomes" id="UP000027446">
    <property type="component" value="Unassembled WGS sequence"/>
</dbReference>
<feature type="transmembrane region" description="Helical" evidence="1">
    <location>
        <begin position="334"/>
        <end position="352"/>
    </location>
</feature>
<dbReference type="AlphaFoldDB" id="A0A069E6L2"/>
<feature type="transmembrane region" description="Helical" evidence="1">
    <location>
        <begin position="364"/>
        <end position="383"/>
    </location>
</feature>
<dbReference type="RefSeq" id="WP_035570510.1">
    <property type="nucleotide sequence ID" value="NZ_ARYH01000001.1"/>
</dbReference>
<feature type="transmembrane region" description="Helical" evidence="1">
    <location>
        <begin position="274"/>
        <end position="295"/>
    </location>
</feature>
<dbReference type="EMBL" id="ARYH01000001">
    <property type="protein sequence ID" value="KCZ85713.1"/>
    <property type="molecule type" value="Genomic_DNA"/>
</dbReference>
<evidence type="ECO:0008006" key="4">
    <source>
        <dbReference type="Google" id="ProtNLM"/>
    </source>
</evidence>
<keyword evidence="1" id="KW-0472">Membrane</keyword>
<protein>
    <recommendedName>
        <fullName evidence="4">Glycosyltransferase RgtA/B/C/D-like domain-containing protein</fullName>
    </recommendedName>
</protein>
<keyword evidence="3" id="KW-1185">Reference proteome</keyword>
<organism evidence="2 3">
    <name type="scientific">Hyphomonas adhaerens MHS-3</name>
    <dbReference type="NCBI Taxonomy" id="1280949"/>
    <lineage>
        <taxon>Bacteria</taxon>
        <taxon>Pseudomonadati</taxon>
        <taxon>Pseudomonadota</taxon>
        <taxon>Alphaproteobacteria</taxon>
        <taxon>Hyphomonadales</taxon>
        <taxon>Hyphomonadaceae</taxon>
        <taxon>Hyphomonas</taxon>
    </lineage>
</organism>
<gene>
    <name evidence="2" type="ORF">HAD_08510</name>
</gene>
<feature type="transmembrane region" description="Helical" evidence="1">
    <location>
        <begin position="232"/>
        <end position="253"/>
    </location>
</feature>
<feature type="transmembrane region" description="Helical" evidence="1">
    <location>
        <begin position="155"/>
        <end position="174"/>
    </location>
</feature>